<dbReference type="SUPFAM" id="SSF51735">
    <property type="entry name" value="NAD(P)-binding Rossmann-fold domains"/>
    <property type="match status" value="1"/>
</dbReference>
<dbReference type="Proteomes" id="UP001235874">
    <property type="component" value="Chromosome"/>
</dbReference>
<evidence type="ECO:0000313" key="3">
    <source>
        <dbReference type="EMBL" id="WLS48274.1"/>
    </source>
</evidence>
<dbReference type="InterPro" id="IPR055170">
    <property type="entry name" value="GFO_IDH_MocA-like_dom"/>
</dbReference>
<feature type="domain" description="GFO/IDH/MocA-like oxidoreductase" evidence="2">
    <location>
        <begin position="129"/>
        <end position="241"/>
    </location>
</feature>
<dbReference type="InterPro" id="IPR000683">
    <property type="entry name" value="Gfo/Idh/MocA-like_OxRdtase_N"/>
</dbReference>
<feature type="domain" description="Gfo/Idh/MocA-like oxidoreductase N-terminal" evidence="1">
    <location>
        <begin position="3"/>
        <end position="113"/>
    </location>
</feature>
<dbReference type="GO" id="GO:0000166">
    <property type="term" value="F:nucleotide binding"/>
    <property type="evidence" value="ECO:0007669"/>
    <property type="project" value="InterPro"/>
</dbReference>
<accession>A0AAJ6I0T3</accession>
<sequence>MSRWLVVGYGRAGEVHAAALSRVSTAVVAGVVEASPEARERASAAGYAVHSDLDAAIKEARPDAISVALPHDLHEWTVEVAAANGIPVLVEKPLARDAEEAARMVAVARAGGVELGCLMNYRSYAQLRWIRDIVADGTLRVHNVVVEVNLPAAVQVPGWQTSEARAGRGLLLTVGVHYLDLLAWWFGAPERLVADVRGSFDDAATALIALPGDVRAAVSMVAVAARGAGVRITLSASEGTVVIEGSRVVSSPEGMTPPEPETEGADLLYGAGHLEYFRAADRAVELGRPFPVSGDDGLEAVRLVDLWYASARAGGWVGYGE</sequence>
<dbReference type="Pfam" id="PF01408">
    <property type="entry name" value="GFO_IDH_MocA"/>
    <property type="match status" value="1"/>
</dbReference>
<dbReference type="Gene3D" id="3.30.360.10">
    <property type="entry name" value="Dihydrodipicolinate Reductase, domain 2"/>
    <property type="match status" value="1"/>
</dbReference>
<evidence type="ECO:0000313" key="4">
    <source>
        <dbReference type="Proteomes" id="UP001235874"/>
    </source>
</evidence>
<dbReference type="InterPro" id="IPR051317">
    <property type="entry name" value="Gfo/Idh/MocA_oxidoreduct"/>
</dbReference>
<dbReference type="PANTHER" id="PTHR43708:SF8">
    <property type="entry name" value="OXIDOREDUCTASE"/>
    <property type="match status" value="1"/>
</dbReference>
<organism evidence="3 4">
    <name type="scientific">Micromonospora profundi</name>
    <dbReference type="NCBI Taxonomy" id="1420889"/>
    <lineage>
        <taxon>Bacteria</taxon>
        <taxon>Bacillati</taxon>
        <taxon>Actinomycetota</taxon>
        <taxon>Actinomycetes</taxon>
        <taxon>Micromonosporales</taxon>
        <taxon>Micromonosporaceae</taxon>
        <taxon>Micromonospora</taxon>
    </lineage>
</organism>
<dbReference type="KEGG" id="mprn:Q3V37_14190"/>
<dbReference type="Pfam" id="PF22725">
    <property type="entry name" value="GFO_IDH_MocA_C3"/>
    <property type="match status" value="1"/>
</dbReference>
<gene>
    <name evidence="3" type="ORF">Q3V37_14190</name>
</gene>
<dbReference type="RefSeq" id="WP_306273679.1">
    <property type="nucleotide sequence ID" value="NZ_CP130472.1"/>
</dbReference>
<reference evidence="3 4" key="1">
    <citation type="submission" date="2023-07" db="EMBL/GenBank/DDBJ databases">
        <title>Micromonospora profundi TRM 95458 converts glycerol to a new osmotic compound.</title>
        <authorList>
            <person name="Lu D."/>
        </authorList>
    </citation>
    <scope>NUCLEOTIDE SEQUENCE [LARGE SCALE GENOMIC DNA]</scope>
    <source>
        <strain evidence="3 4">TRM95458</strain>
    </source>
</reference>
<evidence type="ECO:0000259" key="2">
    <source>
        <dbReference type="Pfam" id="PF22725"/>
    </source>
</evidence>
<proteinExistence type="predicted"/>
<name>A0AAJ6I0T3_9ACTN</name>
<dbReference type="EMBL" id="CP130472">
    <property type="protein sequence ID" value="WLS48274.1"/>
    <property type="molecule type" value="Genomic_DNA"/>
</dbReference>
<dbReference type="Gene3D" id="3.40.50.720">
    <property type="entry name" value="NAD(P)-binding Rossmann-like Domain"/>
    <property type="match status" value="1"/>
</dbReference>
<dbReference type="AlphaFoldDB" id="A0AAJ6I0T3"/>
<dbReference type="PANTHER" id="PTHR43708">
    <property type="entry name" value="CONSERVED EXPRESSED OXIDOREDUCTASE (EUROFUNG)"/>
    <property type="match status" value="1"/>
</dbReference>
<dbReference type="SUPFAM" id="SSF55347">
    <property type="entry name" value="Glyceraldehyde-3-phosphate dehydrogenase-like, C-terminal domain"/>
    <property type="match status" value="1"/>
</dbReference>
<dbReference type="InterPro" id="IPR036291">
    <property type="entry name" value="NAD(P)-bd_dom_sf"/>
</dbReference>
<protein>
    <submittedName>
        <fullName evidence="3">Gfo/Idh/MocA family oxidoreductase</fullName>
    </submittedName>
</protein>
<keyword evidence="4" id="KW-1185">Reference proteome</keyword>
<evidence type="ECO:0000259" key="1">
    <source>
        <dbReference type="Pfam" id="PF01408"/>
    </source>
</evidence>